<reference evidence="4 5" key="1">
    <citation type="journal article" date="2018" name="Mol. Plant">
        <title>The genome of Artemisia annua provides insight into the evolution of Asteraceae family and artemisinin biosynthesis.</title>
        <authorList>
            <person name="Shen Q."/>
            <person name="Zhang L."/>
            <person name="Liao Z."/>
            <person name="Wang S."/>
            <person name="Yan T."/>
            <person name="Shi P."/>
            <person name="Liu M."/>
            <person name="Fu X."/>
            <person name="Pan Q."/>
            <person name="Wang Y."/>
            <person name="Lv Z."/>
            <person name="Lu X."/>
            <person name="Zhang F."/>
            <person name="Jiang W."/>
            <person name="Ma Y."/>
            <person name="Chen M."/>
            <person name="Hao X."/>
            <person name="Li L."/>
            <person name="Tang Y."/>
            <person name="Lv G."/>
            <person name="Zhou Y."/>
            <person name="Sun X."/>
            <person name="Brodelius P.E."/>
            <person name="Rose J.K.C."/>
            <person name="Tang K."/>
        </authorList>
    </citation>
    <scope>NUCLEOTIDE SEQUENCE [LARGE SCALE GENOMIC DNA]</scope>
    <source>
        <strain evidence="5">cv. Huhao1</strain>
        <tissue evidence="4">Leaf</tissue>
    </source>
</reference>
<evidence type="ECO:0000256" key="2">
    <source>
        <dbReference type="SAM" id="Phobius"/>
    </source>
</evidence>
<feature type="transmembrane region" description="Helical" evidence="2">
    <location>
        <begin position="86"/>
        <end position="112"/>
    </location>
</feature>
<feature type="transmembrane region" description="Helical" evidence="2">
    <location>
        <begin position="124"/>
        <end position="145"/>
    </location>
</feature>
<feature type="domain" description="RING-type" evidence="3">
    <location>
        <begin position="234"/>
        <end position="275"/>
    </location>
</feature>
<dbReference type="SMART" id="SM00184">
    <property type="entry name" value="RING"/>
    <property type="match status" value="1"/>
</dbReference>
<evidence type="ECO:0000313" key="5">
    <source>
        <dbReference type="Proteomes" id="UP000245207"/>
    </source>
</evidence>
<keyword evidence="5" id="KW-1185">Reference proteome</keyword>
<keyword evidence="1" id="KW-0862">Zinc</keyword>
<accession>A0A2U1L6K5</accession>
<dbReference type="SUPFAM" id="SSF57850">
    <property type="entry name" value="RING/U-box"/>
    <property type="match status" value="1"/>
</dbReference>
<dbReference type="PANTHER" id="PTHR47179:SF5">
    <property type="entry name" value="ZINC FINGER, RING_FYVE_PHD-TYPE-RELATED"/>
    <property type="match status" value="1"/>
</dbReference>
<dbReference type="EMBL" id="PKPP01011182">
    <property type="protein sequence ID" value="PWA44623.1"/>
    <property type="molecule type" value="Genomic_DNA"/>
</dbReference>
<evidence type="ECO:0000259" key="3">
    <source>
        <dbReference type="PROSITE" id="PS50089"/>
    </source>
</evidence>
<dbReference type="GO" id="GO:0008270">
    <property type="term" value="F:zinc ion binding"/>
    <property type="evidence" value="ECO:0007669"/>
    <property type="project" value="UniProtKB-KW"/>
</dbReference>
<dbReference type="GO" id="GO:0004842">
    <property type="term" value="F:ubiquitin-protein transferase activity"/>
    <property type="evidence" value="ECO:0007669"/>
    <property type="project" value="InterPro"/>
</dbReference>
<dbReference type="OrthoDB" id="4348522at2759"/>
<keyword evidence="2" id="KW-0472">Membrane</keyword>
<protein>
    <submittedName>
        <fullName evidence="4">Zinc finger, RING/FYVE/PHD-type</fullName>
    </submittedName>
</protein>
<dbReference type="PANTHER" id="PTHR47179">
    <property type="entry name" value="E3 UBIQUITIN-PROTEIN LIGASE SIS3"/>
    <property type="match status" value="1"/>
</dbReference>
<dbReference type="STRING" id="35608.A0A2U1L6K5"/>
<keyword evidence="1" id="KW-0479">Metal-binding</keyword>
<dbReference type="InterPro" id="IPR001841">
    <property type="entry name" value="Znf_RING"/>
</dbReference>
<dbReference type="AlphaFoldDB" id="A0A2U1L6K5"/>
<name>A0A2U1L6K5_ARTAN</name>
<keyword evidence="2" id="KW-1133">Transmembrane helix</keyword>
<dbReference type="Gene3D" id="3.30.40.10">
    <property type="entry name" value="Zinc/RING finger domain, C3HC4 (zinc finger)"/>
    <property type="match status" value="1"/>
</dbReference>
<dbReference type="InterPro" id="IPR013083">
    <property type="entry name" value="Znf_RING/FYVE/PHD"/>
</dbReference>
<dbReference type="PROSITE" id="PS50089">
    <property type="entry name" value="ZF_RING_2"/>
    <property type="match status" value="1"/>
</dbReference>
<feature type="transmembrane region" description="Helical" evidence="2">
    <location>
        <begin position="42"/>
        <end position="65"/>
    </location>
</feature>
<dbReference type="Proteomes" id="UP000245207">
    <property type="component" value="Unassembled WGS sequence"/>
</dbReference>
<keyword evidence="1" id="KW-0863">Zinc-finger</keyword>
<gene>
    <name evidence="4" type="ORF">CTI12_AA523850</name>
</gene>
<feature type="transmembrane region" description="Helical" evidence="2">
    <location>
        <begin position="12"/>
        <end position="30"/>
    </location>
</feature>
<dbReference type="InterPro" id="IPR044793">
    <property type="entry name" value="SIS3"/>
</dbReference>
<comment type="caution">
    <text evidence="4">The sequence shown here is derived from an EMBL/GenBank/DDBJ whole genome shotgun (WGS) entry which is preliminary data.</text>
</comment>
<dbReference type="GO" id="GO:0010182">
    <property type="term" value="P:sugar mediated signaling pathway"/>
    <property type="evidence" value="ECO:0007669"/>
    <property type="project" value="InterPro"/>
</dbReference>
<evidence type="ECO:0000313" key="4">
    <source>
        <dbReference type="EMBL" id="PWA44623.1"/>
    </source>
</evidence>
<proteinExistence type="predicted"/>
<dbReference type="Pfam" id="PF13639">
    <property type="entry name" value="zf-RING_2"/>
    <property type="match status" value="1"/>
</dbReference>
<sequence length="359" mass="41135">MAIRHAGFRWYDGFFLSMLAFSIIMVVLSWERYHSCKHPLHLWIAVDYGVVFVFRILMFLDNAIAATSVANYGRVISGWRLFGRLLVLYLLYAVLYPFLWGWTFVGAIWLAGAKYCLPEKNQKWGYVVWLLFSFCGLICLAGNFWKKWLRRRDDLRRTSQDPVSGYTVLVSIIRQPEPVYEIPFNERRWLEQVTAQYNAASTNLSEVQRAAMDTAIQRLPVYILKAVPTDCSDCPICLEEFRVGQEVRGLPCAHNFHVACIDTWLKLNVKCPRCRCSVFPNVDSNDLSAYPVNPGRSSISASRDLRVQPPYLPYLMRMHSEPSDDNDGLPASVEPVTPAQVLAPAQQPPRELVLVRIYG</sequence>
<organism evidence="4 5">
    <name type="scientific">Artemisia annua</name>
    <name type="common">Sweet wormwood</name>
    <dbReference type="NCBI Taxonomy" id="35608"/>
    <lineage>
        <taxon>Eukaryota</taxon>
        <taxon>Viridiplantae</taxon>
        <taxon>Streptophyta</taxon>
        <taxon>Embryophyta</taxon>
        <taxon>Tracheophyta</taxon>
        <taxon>Spermatophyta</taxon>
        <taxon>Magnoliopsida</taxon>
        <taxon>eudicotyledons</taxon>
        <taxon>Gunneridae</taxon>
        <taxon>Pentapetalae</taxon>
        <taxon>asterids</taxon>
        <taxon>campanulids</taxon>
        <taxon>Asterales</taxon>
        <taxon>Asteraceae</taxon>
        <taxon>Asteroideae</taxon>
        <taxon>Anthemideae</taxon>
        <taxon>Artemisiinae</taxon>
        <taxon>Artemisia</taxon>
    </lineage>
</organism>
<keyword evidence="2" id="KW-0812">Transmembrane</keyword>
<evidence type="ECO:0000256" key="1">
    <source>
        <dbReference type="PROSITE-ProRule" id="PRU00175"/>
    </source>
</evidence>